<keyword evidence="2" id="KW-1185">Reference proteome</keyword>
<dbReference type="EMBL" id="JAKZGO010000028">
    <property type="protein sequence ID" value="MCH7415718.1"/>
    <property type="molecule type" value="Genomic_DNA"/>
</dbReference>
<accession>A0ABS9VIL4</accession>
<proteinExistence type="predicted"/>
<dbReference type="RefSeq" id="WP_241414585.1">
    <property type="nucleotide sequence ID" value="NZ_JAKZGO010000028.1"/>
</dbReference>
<reference evidence="1" key="1">
    <citation type="submission" date="2022-03" db="EMBL/GenBank/DDBJ databases">
        <title>De novo assembled genomes of Belliella spp. (Cyclobacteriaceae) strains.</title>
        <authorList>
            <person name="Szabo A."/>
            <person name="Korponai K."/>
            <person name="Felfoldi T."/>
        </authorList>
    </citation>
    <scope>NUCLEOTIDE SEQUENCE</scope>
    <source>
        <strain evidence="1">DSM 111903</strain>
    </source>
</reference>
<name>A0ABS9VIL4_9BACT</name>
<comment type="caution">
    <text evidence="1">The sequence shown here is derived from an EMBL/GenBank/DDBJ whole genome shotgun (WGS) entry which is preliminary data.</text>
</comment>
<dbReference type="Proteomes" id="UP001165430">
    <property type="component" value="Unassembled WGS sequence"/>
</dbReference>
<evidence type="ECO:0000313" key="2">
    <source>
        <dbReference type="Proteomes" id="UP001165430"/>
    </source>
</evidence>
<organism evidence="1 2">
    <name type="scientific">Belliella alkalica</name>
    <dbReference type="NCBI Taxonomy" id="1730871"/>
    <lineage>
        <taxon>Bacteria</taxon>
        <taxon>Pseudomonadati</taxon>
        <taxon>Bacteroidota</taxon>
        <taxon>Cytophagia</taxon>
        <taxon>Cytophagales</taxon>
        <taxon>Cyclobacteriaceae</taxon>
        <taxon>Belliella</taxon>
    </lineage>
</organism>
<protein>
    <submittedName>
        <fullName evidence="1">Uncharacterized protein</fullName>
    </submittedName>
</protein>
<evidence type="ECO:0000313" key="1">
    <source>
        <dbReference type="EMBL" id="MCH7415718.1"/>
    </source>
</evidence>
<sequence length="72" mass="8519">MPREPIPLVREGGFLEAEKMFVLSYEGKVSEKKYFEDFRISDLFNDSGLIEVISLKRPTNKDIFTFYQNCYK</sequence>
<gene>
    <name evidence="1" type="ORF">MM213_19615</name>
</gene>